<dbReference type="Proteomes" id="UP000672011">
    <property type="component" value="Chromosome"/>
</dbReference>
<reference evidence="3" key="2">
    <citation type="submission" date="2021-04" db="EMBL/GenBank/DDBJ databases">
        <title>Taxonomy of Flavobacteriaceae bacterium ZY171143.</title>
        <authorList>
            <person name="Li F."/>
        </authorList>
    </citation>
    <scope>NUCLEOTIDE SEQUENCE [LARGE SCALE GENOMIC DNA]</scope>
    <source>
        <strain evidence="3">ZY171143</strain>
    </source>
</reference>
<feature type="domain" description="3'-5' exoribonuclease Rv2179c-like" evidence="1">
    <location>
        <begin position="2"/>
        <end position="169"/>
    </location>
</feature>
<evidence type="ECO:0000259" key="1">
    <source>
        <dbReference type="Pfam" id="PF16473"/>
    </source>
</evidence>
<organism evidence="2 3">
    <name type="scientific">Faecalibacter bovis</name>
    <dbReference type="NCBI Taxonomy" id="2898187"/>
    <lineage>
        <taxon>Bacteria</taxon>
        <taxon>Pseudomonadati</taxon>
        <taxon>Bacteroidota</taxon>
        <taxon>Flavobacteriia</taxon>
        <taxon>Flavobacteriales</taxon>
        <taxon>Weeksellaceae</taxon>
        <taxon>Faecalibacter</taxon>
    </lineage>
</organism>
<evidence type="ECO:0000313" key="2">
    <source>
        <dbReference type="EMBL" id="QTV06039.1"/>
    </source>
</evidence>
<dbReference type="InterPro" id="IPR012337">
    <property type="entry name" value="RNaseH-like_sf"/>
</dbReference>
<protein>
    <submittedName>
        <fullName evidence="2">3'-5' exoribonuclease</fullName>
    </submittedName>
</protein>
<accession>A0ABX7XDX2</accession>
<proteinExistence type="predicted"/>
<dbReference type="EMBL" id="CP072842">
    <property type="protein sequence ID" value="QTV06039.1"/>
    <property type="molecule type" value="Genomic_DNA"/>
</dbReference>
<gene>
    <name evidence="2" type="ORF">J9309_01440</name>
</gene>
<sequence length="175" mass="20002">MNNIMLDIETLSTDFDAVIISIGAVRFDLSTGIKGDTFYRKIDKQSCVDVGLKINPETVDWWMNQDEKARQEFLSKSDRISISDGLIELSEFILKEDFVWSNGATFDLVILRSAYKACQIDLPWEFYNEKDVRTLAGLVPEVKENEPFVGVKHHPVSDCIHQIKYCSKVYQSLGI</sequence>
<dbReference type="InterPro" id="IPR033390">
    <property type="entry name" value="Rv2179c-like"/>
</dbReference>
<dbReference type="SUPFAM" id="SSF53098">
    <property type="entry name" value="Ribonuclease H-like"/>
    <property type="match status" value="1"/>
</dbReference>
<reference evidence="2 3" key="1">
    <citation type="journal article" date="2021" name="Int. J. Syst. Evol. Microbiol.">
        <title>Faecalibacter bovis sp. nov., isolated from cow faeces.</title>
        <authorList>
            <person name="Li F."/>
            <person name="Zhao W."/>
            <person name="Hong Q."/>
            <person name="Shao Q."/>
            <person name="Song J."/>
            <person name="Yang S."/>
        </authorList>
    </citation>
    <scope>NUCLEOTIDE SEQUENCE [LARGE SCALE GENOMIC DNA]</scope>
    <source>
        <strain evidence="2 3">ZY171143</strain>
    </source>
</reference>
<dbReference type="InterPro" id="IPR036397">
    <property type="entry name" value="RNaseH_sf"/>
</dbReference>
<dbReference type="Gene3D" id="3.30.420.10">
    <property type="entry name" value="Ribonuclease H-like superfamily/Ribonuclease H"/>
    <property type="match status" value="1"/>
</dbReference>
<dbReference type="Pfam" id="PF16473">
    <property type="entry name" value="Rv2179c-like"/>
    <property type="match status" value="1"/>
</dbReference>
<keyword evidence="3" id="KW-1185">Reference proteome</keyword>
<dbReference type="RefSeq" id="WP_230476679.1">
    <property type="nucleotide sequence ID" value="NZ_CP072842.1"/>
</dbReference>
<name>A0ABX7XDX2_9FLAO</name>
<evidence type="ECO:0000313" key="3">
    <source>
        <dbReference type="Proteomes" id="UP000672011"/>
    </source>
</evidence>